<dbReference type="InterPro" id="IPR012340">
    <property type="entry name" value="NA-bd_OB-fold"/>
</dbReference>
<proteinExistence type="predicted"/>
<name>A0ABU6V5K9_9FABA</name>
<dbReference type="EMBL" id="JASCZI010151081">
    <property type="protein sequence ID" value="MED6168930.1"/>
    <property type="molecule type" value="Genomic_DNA"/>
</dbReference>
<accession>A0ABU6V5K9</accession>
<comment type="caution">
    <text evidence="1">The sequence shown here is derived from an EMBL/GenBank/DDBJ whole genome shotgun (WGS) entry which is preliminary data.</text>
</comment>
<evidence type="ECO:0000313" key="2">
    <source>
        <dbReference type="Proteomes" id="UP001341840"/>
    </source>
</evidence>
<reference evidence="1 2" key="1">
    <citation type="journal article" date="2023" name="Plants (Basel)">
        <title>Bridging the Gap: Combining Genomics and Transcriptomics Approaches to Understand Stylosanthes scabra, an Orphan Legume from the Brazilian Caatinga.</title>
        <authorList>
            <person name="Ferreira-Neto J.R.C."/>
            <person name="da Silva M.D."/>
            <person name="Binneck E."/>
            <person name="de Melo N.F."/>
            <person name="da Silva R.H."/>
            <person name="de Melo A.L.T.M."/>
            <person name="Pandolfi V."/>
            <person name="Bustamante F.O."/>
            <person name="Brasileiro-Vidal A.C."/>
            <person name="Benko-Iseppon A.M."/>
        </authorList>
    </citation>
    <scope>NUCLEOTIDE SEQUENCE [LARGE SCALE GENOMIC DNA]</scope>
    <source>
        <tissue evidence="1">Leaves</tissue>
    </source>
</reference>
<keyword evidence="2" id="KW-1185">Reference proteome</keyword>
<evidence type="ECO:0000313" key="1">
    <source>
        <dbReference type="EMBL" id="MED6168930.1"/>
    </source>
</evidence>
<gene>
    <name evidence="1" type="ORF">PIB30_016413</name>
</gene>
<sequence length="68" mass="7688">MSVLRDEPFPLNPFRFASFSHITNMTNLNQSHLTDCMGQVVGKEDPMDIVTKTGQSSKRLSLYIKGKE</sequence>
<protein>
    <submittedName>
        <fullName evidence="1">Uncharacterized protein</fullName>
    </submittedName>
</protein>
<dbReference type="Proteomes" id="UP001341840">
    <property type="component" value="Unassembled WGS sequence"/>
</dbReference>
<organism evidence="1 2">
    <name type="scientific">Stylosanthes scabra</name>
    <dbReference type="NCBI Taxonomy" id="79078"/>
    <lineage>
        <taxon>Eukaryota</taxon>
        <taxon>Viridiplantae</taxon>
        <taxon>Streptophyta</taxon>
        <taxon>Embryophyta</taxon>
        <taxon>Tracheophyta</taxon>
        <taxon>Spermatophyta</taxon>
        <taxon>Magnoliopsida</taxon>
        <taxon>eudicotyledons</taxon>
        <taxon>Gunneridae</taxon>
        <taxon>Pentapetalae</taxon>
        <taxon>rosids</taxon>
        <taxon>fabids</taxon>
        <taxon>Fabales</taxon>
        <taxon>Fabaceae</taxon>
        <taxon>Papilionoideae</taxon>
        <taxon>50 kb inversion clade</taxon>
        <taxon>dalbergioids sensu lato</taxon>
        <taxon>Dalbergieae</taxon>
        <taxon>Pterocarpus clade</taxon>
        <taxon>Stylosanthes</taxon>
    </lineage>
</organism>
<dbReference type="Gene3D" id="2.40.50.140">
    <property type="entry name" value="Nucleic acid-binding proteins"/>
    <property type="match status" value="1"/>
</dbReference>